<keyword evidence="5" id="KW-1185">Reference proteome</keyword>
<dbReference type="InterPro" id="IPR048510">
    <property type="entry name" value="WsaF_N"/>
</dbReference>
<evidence type="ECO:0000313" key="5">
    <source>
        <dbReference type="Proteomes" id="UP001196068"/>
    </source>
</evidence>
<dbReference type="Gene3D" id="3.40.50.11090">
    <property type="match status" value="1"/>
</dbReference>
<protein>
    <submittedName>
        <fullName evidence="4">Uncharacterized protein</fullName>
    </submittedName>
</protein>
<gene>
    <name evidence="4" type="ORF">GXW79_10960</name>
</gene>
<dbReference type="Proteomes" id="UP001196068">
    <property type="component" value="Unassembled WGS sequence"/>
</dbReference>
<dbReference type="RefSeq" id="WP_211874437.1">
    <property type="nucleotide sequence ID" value="NZ_JAAEDH010000011.1"/>
</dbReference>
<name>A0AAF1K3J3_9PROT</name>
<sequence length="715" mass="76463">MAEAPHDATCADGHEALVQRIIHGLAPRRVFLTGTVAEPLAPAFKARGVEAVAADTVDPLAAPPGFRHDLVIAGPWAQEMAADEGAIGRLAATAEAVVLALAPDGSAIDWMRAFGAHGLWPDLLYDASFLAPRAMLLRRGEAPSGAALLAHAETLRLRQGLADARASRPGASGDGAEGSRMVERLHAASIALGEQLDMARDQLAGIAALRAHYAHATSPPAAPPPAPPQASRLNPTARASAMVRGIVAGMPAPVGRVVVAGARIGWWAATPHRMPARLRRLRARGVSPVDALRNLIAPPPPELTLPIEVSFAPQTETVLRVVDVEAVAPASVSTADILARRLDTLRPLPVFAIDHALRPRLTLVTDSIAADSFFGGVGTATILAALWARRRGAGLRIVTLRAEPVRDNVAALLGALGVVPPEHVEFRDAALFDGGKPVDVASEDMFLTTSWWSTANTLGAIKPEKVAYIVQEDERMFYPLGDDWLRAQEVMGTPGLKRAVNTRLLRDHLAATGIAGLDTEAHWFEPAFPDAAYYPDRSARRRMNFFFYARPNNPRNLYLRGMEALGAAIGQGVLAPDDWHFHFVGRELPRLTLPGGVPVTVVEGLTWDRYVAMMRRMDLGLSLMLTPHPSYPPLDLVACGAVAVTNRFGAKQALDAYSENLICTEPSVAALVEGLRAGVALARDAERRAANHARQGLQRSWTSAFASTLDWLEAG</sequence>
<organism evidence="4 5">
    <name type="scientific">Plastoroseomonas arctica</name>
    <dbReference type="NCBI Taxonomy" id="1509237"/>
    <lineage>
        <taxon>Bacteria</taxon>
        <taxon>Pseudomonadati</taxon>
        <taxon>Pseudomonadota</taxon>
        <taxon>Alphaproteobacteria</taxon>
        <taxon>Acetobacterales</taxon>
        <taxon>Acetobacteraceae</taxon>
        <taxon>Plastoroseomonas</taxon>
    </lineage>
</organism>
<dbReference type="GO" id="GO:0030247">
    <property type="term" value="F:polysaccharide binding"/>
    <property type="evidence" value="ECO:0007669"/>
    <property type="project" value="InterPro"/>
</dbReference>
<comment type="caution">
    <text evidence="4">The sequence shown here is derived from an EMBL/GenBank/DDBJ whole genome shotgun (WGS) entry which is preliminary data.</text>
</comment>
<dbReference type="EMBL" id="JAAEDH010000011">
    <property type="protein sequence ID" value="MBR0655599.1"/>
    <property type="molecule type" value="Genomic_DNA"/>
</dbReference>
<evidence type="ECO:0000259" key="3">
    <source>
        <dbReference type="Pfam" id="PF22772"/>
    </source>
</evidence>
<accession>A0AAF1K3J3</accession>
<dbReference type="Pfam" id="PF22772">
    <property type="entry name" value="WsaF_C"/>
    <property type="match status" value="1"/>
</dbReference>
<reference evidence="4" key="2">
    <citation type="journal article" date="2021" name="Syst. Appl. Microbiol.">
        <title>Roseomonas hellenica sp. nov., isolated from roots of wild-growing Alkanna tinctoria.</title>
        <authorList>
            <person name="Rat A."/>
            <person name="Naranjo H.D."/>
            <person name="Lebbe L."/>
            <person name="Cnockaert M."/>
            <person name="Krigas N."/>
            <person name="Grigoriadou K."/>
            <person name="Maloupa E."/>
            <person name="Willems A."/>
        </authorList>
    </citation>
    <scope>NUCLEOTIDE SEQUENCE</scope>
    <source>
        <strain evidence="4">LMG 28251</strain>
    </source>
</reference>
<dbReference type="AlphaFoldDB" id="A0AAF1K3J3"/>
<dbReference type="Pfam" id="PF21374">
    <property type="entry name" value="WsaF_N"/>
    <property type="match status" value="1"/>
</dbReference>
<evidence type="ECO:0000256" key="1">
    <source>
        <dbReference type="SAM" id="MobiDB-lite"/>
    </source>
</evidence>
<feature type="region of interest" description="Disordered" evidence="1">
    <location>
        <begin position="216"/>
        <end position="237"/>
    </location>
</feature>
<evidence type="ECO:0000259" key="2">
    <source>
        <dbReference type="Pfam" id="PF21374"/>
    </source>
</evidence>
<feature type="domain" description="WsaF N-terminal" evidence="2">
    <location>
        <begin position="360"/>
        <end position="489"/>
    </location>
</feature>
<dbReference type="Gene3D" id="3.40.50.2000">
    <property type="entry name" value="Glycogen Phosphorylase B"/>
    <property type="match status" value="1"/>
</dbReference>
<evidence type="ECO:0000313" key="4">
    <source>
        <dbReference type="EMBL" id="MBR0655599.1"/>
    </source>
</evidence>
<proteinExistence type="predicted"/>
<feature type="domain" description="WsaF C-terminal" evidence="3">
    <location>
        <begin position="544"/>
        <end position="676"/>
    </location>
</feature>
<reference evidence="4" key="1">
    <citation type="submission" date="2020-01" db="EMBL/GenBank/DDBJ databases">
        <authorList>
            <person name="Rat A."/>
        </authorList>
    </citation>
    <scope>NUCLEOTIDE SEQUENCE</scope>
    <source>
        <strain evidence="4">LMG 28251</strain>
    </source>
</reference>
<dbReference type="InterPro" id="IPR055050">
    <property type="entry name" value="WsaF_C"/>
</dbReference>